<accession>A0A0C9REG7</accession>
<dbReference type="AlphaFoldDB" id="A0A0C9REG7"/>
<proteinExistence type="predicted"/>
<evidence type="ECO:0000313" key="1">
    <source>
        <dbReference type="EMBL" id="JAG84771.1"/>
    </source>
</evidence>
<reference evidence="1" key="1">
    <citation type="submission" date="2015-01" db="EMBL/GenBank/DDBJ databases">
        <title>Transcriptome Assembly of Fopius arisanus.</title>
        <authorList>
            <person name="Geib S."/>
        </authorList>
    </citation>
    <scope>NUCLEOTIDE SEQUENCE</scope>
</reference>
<protein>
    <submittedName>
        <fullName evidence="1">Fam188a protein</fullName>
    </submittedName>
</protein>
<gene>
    <name evidence="1" type="primary">fam188a</name>
    <name evidence="1" type="ORF">g.48109</name>
</gene>
<name>A0A0C9REG7_9HYME</name>
<dbReference type="EMBL" id="GBYB01015004">
    <property type="protein sequence ID" value="JAG84771.1"/>
    <property type="molecule type" value="Transcribed_RNA"/>
</dbReference>
<organism evidence="1">
    <name type="scientific">Fopius arisanus</name>
    <dbReference type="NCBI Taxonomy" id="64838"/>
    <lineage>
        <taxon>Eukaryota</taxon>
        <taxon>Metazoa</taxon>
        <taxon>Ecdysozoa</taxon>
        <taxon>Arthropoda</taxon>
        <taxon>Hexapoda</taxon>
        <taxon>Insecta</taxon>
        <taxon>Pterygota</taxon>
        <taxon>Neoptera</taxon>
        <taxon>Endopterygota</taxon>
        <taxon>Hymenoptera</taxon>
        <taxon>Apocrita</taxon>
        <taxon>Ichneumonoidea</taxon>
        <taxon>Braconidae</taxon>
        <taxon>Opiinae</taxon>
        <taxon>Fopius</taxon>
    </lineage>
</organism>
<sequence length="156" mass="17674">MAICNMNPHVKIETLKETIATLVGVSAYNTNQYHYGSWLTDKSTKIIVQEQSTVTAMQELPELHKILFYYAKPSAIINAIDKSQVYFIPNVSLEYDPLSSGTPTYNFIVPNKKLLLKWTNKPNCVASPIVLNAIHEVVPQDRTQAFTKLPDNSWFN</sequence>